<dbReference type="Gene3D" id="3.40.50.300">
    <property type="entry name" value="P-loop containing nucleotide triphosphate hydrolases"/>
    <property type="match status" value="1"/>
</dbReference>
<dbReference type="PROSITE" id="PS51192">
    <property type="entry name" value="HELICASE_ATP_BIND_1"/>
    <property type="match status" value="1"/>
</dbReference>
<evidence type="ECO:0000256" key="1">
    <source>
        <dbReference type="ARBA" id="ARBA00022801"/>
    </source>
</evidence>
<dbReference type="CDD" id="cd17919">
    <property type="entry name" value="DEXHc_Snf"/>
    <property type="match status" value="1"/>
</dbReference>
<dbReference type="SUPFAM" id="SSF52540">
    <property type="entry name" value="P-loop containing nucleoside triphosphate hydrolases"/>
    <property type="match status" value="2"/>
</dbReference>
<dbReference type="EMBL" id="AP022617">
    <property type="protein sequence ID" value="BBZ62559.1"/>
    <property type="molecule type" value="Genomic_DNA"/>
</dbReference>
<protein>
    <recommendedName>
        <fullName evidence="7">Helicase SNF2</fullName>
    </recommendedName>
</protein>
<gene>
    <name evidence="5" type="ORF">MMON_38600</name>
</gene>
<evidence type="ECO:0000259" key="4">
    <source>
        <dbReference type="PROSITE" id="PS51194"/>
    </source>
</evidence>
<name>A0AAD1N0C5_MYCMB</name>
<dbReference type="SMART" id="SM00487">
    <property type="entry name" value="DEXDc"/>
    <property type="match status" value="1"/>
</dbReference>
<dbReference type="InterPro" id="IPR027417">
    <property type="entry name" value="P-loop_NTPase"/>
</dbReference>
<feature type="compositionally biased region" description="Low complexity" evidence="2">
    <location>
        <begin position="832"/>
        <end position="848"/>
    </location>
</feature>
<dbReference type="CDD" id="cd18793">
    <property type="entry name" value="SF2_C_SNF"/>
    <property type="match status" value="1"/>
</dbReference>
<dbReference type="PROSITE" id="PS51194">
    <property type="entry name" value="HELICASE_CTER"/>
    <property type="match status" value="1"/>
</dbReference>
<evidence type="ECO:0000256" key="2">
    <source>
        <dbReference type="SAM" id="MobiDB-lite"/>
    </source>
</evidence>
<proteinExistence type="predicted"/>
<feature type="compositionally biased region" description="Polar residues" evidence="2">
    <location>
        <begin position="878"/>
        <end position="904"/>
    </location>
</feature>
<keyword evidence="1" id="KW-0378">Hydrolase</keyword>
<dbReference type="Proteomes" id="UP000466039">
    <property type="component" value="Chromosome"/>
</dbReference>
<dbReference type="PANTHER" id="PTHR10799">
    <property type="entry name" value="SNF2/RAD54 HELICASE FAMILY"/>
    <property type="match status" value="1"/>
</dbReference>
<organism evidence="5 6">
    <name type="scientific">Mycolicibacterium monacense</name>
    <name type="common">Mycobacterium monacense</name>
    <dbReference type="NCBI Taxonomy" id="85693"/>
    <lineage>
        <taxon>Bacteria</taxon>
        <taxon>Bacillati</taxon>
        <taxon>Actinomycetota</taxon>
        <taxon>Actinomycetes</taxon>
        <taxon>Mycobacteriales</taxon>
        <taxon>Mycobacteriaceae</taxon>
        <taxon>Mycolicibacterium</taxon>
    </lineage>
</organism>
<dbReference type="InterPro" id="IPR000330">
    <property type="entry name" value="SNF2_N"/>
</dbReference>
<dbReference type="SMART" id="SM00490">
    <property type="entry name" value="HELICc"/>
    <property type="match status" value="1"/>
</dbReference>
<feature type="region of interest" description="Disordered" evidence="2">
    <location>
        <begin position="829"/>
        <end position="905"/>
    </location>
</feature>
<dbReference type="GO" id="GO:0005524">
    <property type="term" value="F:ATP binding"/>
    <property type="evidence" value="ECO:0007669"/>
    <property type="project" value="InterPro"/>
</dbReference>
<dbReference type="InterPro" id="IPR001650">
    <property type="entry name" value="Helicase_C-like"/>
</dbReference>
<dbReference type="AlphaFoldDB" id="A0AAD1N0C5"/>
<dbReference type="InterPro" id="IPR014001">
    <property type="entry name" value="Helicase_ATP-bd"/>
</dbReference>
<dbReference type="Gene3D" id="3.40.50.10810">
    <property type="entry name" value="Tandem AAA-ATPase domain"/>
    <property type="match status" value="1"/>
</dbReference>
<dbReference type="GO" id="GO:0016787">
    <property type="term" value="F:hydrolase activity"/>
    <property type="evidence" value="ECO:0007669"/>
    <property type="project" value="UniProtKB-KW"/>
</dbReference>
<evidence type="ECO:0008006" key="7">
    <source>
        <dbReference type="Google" id="ProtNLM"/>
    </source>
</evidence>
<dbReference type="InterPro" id="IPR049730">
    <property type="entry name" value="SNF2/RAD54-like_C"/>
</dbReference>
<evidence type="ECO:0000313" key="6">
    <source>
        <dbReference type="Proteomes" id="UP000466039"/>
    </source>
</evidence>
<reference evidence="5 6" key="1">
    <citation type="journal article" date="2019" name="Emerg. Microbes Infect.">
        <title>Comprehensive subspecies identification of 175 nontuberculous mycobacteria species based on 7547 genomic profiles.</title>
        <authorList>
            <person name="Matsumoto Y."/>
            <person name="Kinjo T."/>
            <person name="Motooka D."/>
            <person name="Nabeya D."/>
            <person name="Jung N."/>
            <person name="Uechi K."/>
            <person name="Horii T."/>
            <person name="Iida T."/>
            <person name="Fujita J."/>
            <person name="Nakamura S."/>
        </authorList>
    </citation>
    <scope>NUCLEOTIDE SEQUENCE [LARGE SCALE GENOMIC DNA]</scope>
    <source>
        <strain evidence="5 6">JCM 15658</strain>
    </source>
</reference>
<dbReference type="InterPro" id="IPR038718">
    <property type="entry name" value="SNF2-like_sf"/>
</dbReference>
<dbReference type="Pfam" id="PF00176">
    <property type="entry name" value="SNF2-rel_dom"/>
    <property type="match status" value="1"/>
</dbReference>
<feature type="domain" description="Helicase ATP-binding" evidence="3">
    <location>
        <begin position="410"/>
        <end position="570"/>
    </location>
</feature>
<evidence type="ECO:0000313" key="5">
    <source>
        <dbReference type="EMBL" id="BBZ62559.1"/>
    </source>
</evidence>
<feature type="domain" description="Helicase C-terminal" evidence="4">
    <location>
        <begin position="648"/>
        <end position="804"/>
    </location>
</feature>
<keyword evidence="6" id="KW-1185">Reference proteome</keyword>
<sequence>MTARRGDLGLWHVIPLRFDDQALVQCLARAACLPQVHPDVQRELDRLTTEIAAATDDLRKVTGFGRLLLFGGTRDKANQAARFLTDYHRWFLTSGIGPAIEQARPIDDDRIRALTARDALADWVGFKAQLPSNGETAAIEDSKTFAILPNAIAVIRRAAAEEALLRRSAVDAGNNVRNKETDRMLADMSVERLREATRDKIRVGALTANGITNVLDVLANEAVLEYFDGIGQTSATRIRAAARTLRQNTFDEMPMRIDIKNRTSEHTEFLRSLRAWDAARRASASTAEMAIVQELAPLASAIDKTVSHAIVIPTASSTVEDFRDAIQIVARVARSIADARDSAVSGDPWEDFLARPADYFALLAELGFITEDDEKAHGDLPTEIIEAVRDLELKCDHLTASLRGYQSFAARFALVQRKVIIGDEMGLGKTVEAIAALAHLRAKGEQNFLVVCPAAVVTNWIREVTAKSKLNAHRLHGPDRQWAAKNWQRNGGVAVTTFETLRWLTDNVAVPQLGCVVVDEAHYIKNPDALRTQRTSQLIGSCERAILLTGTPLENRLDEFRNLVGYLRPDLILDANEFAPKKFRRQVAPAYLRRNQEDVLTELPDLVEVEEWVPMSGADASAYRAAVEQRNFMAMRQASMRQGLKSSKMQRLIEIVEEAEDNGRRVVVFSHFLDVLSDVARHMPGRVVGPLTGSVAASQRQVMVDDFSAAQKGAVLVAQIVAGGVGLNIQAASVVVICEPQLKPTTEWQAIARAHRMGQLESVQVHRLLSDEGVDQRVREILATKKLLFESFARESDMAASAPEAYDITEAELARDIIAAERERLLGGSARASNGDGVNASGAAVSAVSDRRARPVPSTPTAPTFVAQPLDDSRSAPPLSTASSQGQAKRSGHTSPSTVATSGPANADGLAPYLAFEERLAPISRESPDQILKNVVKIVAVEGPVTGWRIHDVYRSCSAGSDTYEEFSRLLNRAISAAEKQGMIVSDNLFNRAGNKPRSFRLPTQVPANVRQLGPRTVDIVPPAELRHLCDKVSGGRPLPDAEILALVAKKLKLRGLSAADRDAILAVLRLNAR</sequence>
<evidence type="ECO:0000259" key="3">
    <source>
        <dbReference type="PROSITE" id="PS51192"/>
    </source>
</evidence>
<accession>A0AAD1N0C5</accession>